<dbReference type="AlphaFoldDB" id="A0A222P4A5"/>
<accession>A0A222P4A5</accession>
<dbReference type="RefSeq" id="WP_094091513.1">
    <property type="nucleotide sequence ID" value="NZ_CP016397.1"/>
</dbReference>
<dbReference type="KEGG" id="lcd:clem_10650"/>
<evidence type="ECO:0000313" key="2">
    <source>
        <dbReference type="EMBL" id="ASQ46676.1"/>
    </source>
</evidence>
<proteinExistence type="predicted"/>
<dbReference type="Proteomes" id="UP000201728">
    <property type="component" value="Chromosome"/>
</dbReference>
<keyword evidence="1" id="KW-0732">Signal</keyword>
<dbReference type="EMBL" id="CP016397">
    <property type="protein sequence ID" value="ASQ46676.1"/>
    <property type="molecule type" value="Genomic_DNA"/>
</dbReference>
<evidence type="ECO:0000256" key="1">
    <source>
        <dbReference type="SAM" id="SignalP"/>
    </source>
</evidence>
<keyword evidence="3" id="KW-1185">Reference proteome</keyword>
<sequence>MINSFVIASLFTIGVTAAAPMYAENDFSCKVEVAVATPPIQLTQNVSFNVTSVDNTGPVRSITLKGGSAPQRLDIACFNAYTVSATTYPMLNGINPIGECLLKAGNITFNYSGDTISVVFPNDFICNPA</sequence>
<organism evidence="2 3">
    <name type="scientific">Legionella clemsonensis</name>
    <dbReference type="NCBI Taxonomy" id="1867846"/>
    <lineage>
        <taxon>Bacteria</taxon>
        <taxon>Pseudomonadati</taxon>
        <taxon>Pseudomonadota</taxon>
        <taxon>Gammaproteobacteria</taxon>
        <taxon>Legionellales</taxon>
        <taxon>Legionellaceae</taxon>
        <taxon>Legionella</taxon>
    </lineage>
</organism>
<name>A0A222P4A5_9GAMM</name>
<feature type="chain" id="PRO_5012623603" evidence="1">
    <location>
        <begin position="19"/>
        <end position="129"/>
    </location>
</feature>
<evidence type="ECO:0000313" key="3">
    <source>
        <dbReference type="Proteomes" id="UP000201728"/>
    </source>
</evidence>
<dbReference type="OrthoDB" id="5647770at2"/>
<reference evidence="3" key="1">
    <citation type="submission" date="2016-07" db="EMBL/GenBank/DDBJ databases">
        <authorList>
            <person name="Florea S."/>
            <person name="Webb J.S."/>
            <person name="Jaromczyk J."/>
            <person name="Schardl C.L."/>
        </authorList>
    </citation>
    <scope>NUCLEOTIDE SEQUENCE [LARGE SCALE GENOMIC DNA]</scope>
    <source>
        <strain evidence="3">CDC-D5610</strain>
    </source>
</reference>
<feature type="signal peptide" evidence="1">
    <location>
        <begin position="1"/>
        <end position="18"/>
    </location>
</feature>
<protein>
    <submittedName>
        <fullName evidence="2">Uncharacterized protein</fullName>
    </submittedName>
</protein>
<gene>
    <name evidence="2" type="ORF">clem_10650</name>
</gene>